<comment type="caution">
    <text evidence="1">The sequence shown here is derived from an EMBL/GenBank/DDBJ whole genome shotgun (WGS) entry which is preliminary data.</text>
</comment>
<dbReference type="Proteomes" id="UP001149954">
    <property type="component" value="Unassembled WGS sequence"/>
</dbReference>
<dbReference type="Gene3D" id="1.25.40.20">
    <property type="entry name" value="Ankyrin repeat-containing domain"/>
    <property type="match status" value="1"/>
</dbReference>
<evidence type="ECO:0008006" key="3">
    <source>
        <dbReference type="Google" id="ProtNLM"/>
    </source>
</evidence>
<protein>
    <recommendedName>
        <fullName evidence="3">Ankyrin repeat-containing domain</fullName>
    </recommendedName>
</protein>
<organism evidence="1 2">
    <name type="scientific">Penicillium fimorum</name>
    <dbReference type="NCBI Taxonomy" id="1882269"/>
    <lineage>
        <taxon>Eukaryota</taxon>
        <taxon>Fungi</taxon>
        <taxon>Dikarya</taxon>
        <taxon>Ascomycota</taxon>
        <taxon>Pezizomycotina</taxon>
        <taxon>Eurotiomycetes</taxon>
        <taxon>Eurotiomycetidae</taxon>
        <taxon>Eurotiales</taxon>
        <taxon>Aspergillaceae</taxon>
        <taxon>Penicillium</taxon>
    </lineage>
</organism>
<dbReference type="AlphaFoldDB" id="A0A9W9XTG8"/>
<dbReference type="OrthoDB" id="341259at2759"/>
<proteinExistence type="predicted"/>
<dbReference type="InterPro" id="IPR036770">
    <property type="entry name" value="Ankyrin_rpt-contain_sf"/>
</dbReference>
<dbReference type="SUPFAM" id="SSF140860">
    <property type="entry name" value="Pseudo ankyrin repeat-like"/>
    <property type="match status" value="1"/>
</dbReference>
<keyword evidence="2" id="KW-1185">Reference proteome</keyword>
<accession>A0A9W9XTG8</accession>
<evidence type="ECO:0000313" key="1">
    <source>
        <dbReference type="EMBL" id="KAJ5503053.1"/>
    </source>
</evidence>
<evidence type="ECO:0000313" key="2">
    <source>
        <dbReference type="Proteomes" id="UP001149954"/>
    </source>
</evidence>
<reference evidence="1" key="1">
    <citation type="submission" date="2022-12" db="EMBL/GenBank/DDBJ databases">
        <authorList>
            <person name="Petersen C."/>
        </authorList>
    </citation>
    <scope>NUCLEOTIDE SEQUENCE</scope>
    <source>
        <strain evidence="1">IBT 29495</strain>
    </source>
</reference>
<dbReference type="EMBL" id="JAPWDS010000003">
    <property type="protein sequence ID" value="KAJ5503053.1"/>
    <property type="molecule type" value="Genomic_DNA"/>
</dbReference>
<name>A0A9W9XTG8_9EURO</name>
<gene>
    <name evidence="1" type="ORF">N7463_005927</name>
</gene>
<reference evidence="1" key="2">
    <citation type="journal article" date="2023" name="IMA Fungus">
        <title>Comparative genomic study of the Penicillium genus elucidates a diverse pangenome and 15 lateral gene transfer events.</title>
        <authorList>
            <person name="Petersen C."/>
            <person name="Sorensen T."/>
            <person name="Nielsen M.R."/>
            <person name="Sondergaard T.E."/>
            <person name="Sorensen J.L."/>
            <person name="Fitzpatrick D.A."/>
            <person name="Frisvad J.C."/>
            <person name="Nielsen K.L."/>
        </authorList>
    </citation>
    <scope>NUCLEOTIDE SEQUENCE</scope>
    <source>
        <strain evidence="1">IBT 29495</strain>
    </source>
</reference>
<sequence>MQNATPAPESLLLSIGSRVLLPLRPALGSGNWQRTNCAACPQSETPGIKLAKKKDGSACMRLYMNESPLSTKLLEQATYLGSEPIVKLLLDHGRKKGTLISPDFLWRLAMVLNRSILPKRQVALWAAIREGSTDMVRFLLEDRVITETQPPDSSFLAWAAHKRDPGIVQLLLAH</sequence>